<evidence type="ECO:0000256" key="9">
    <source>
        <dbReference type="ARBA" id="ARBA00023054"/>
    </source>
</evidence>
<dbReference type="InterPro" id="IPR042219">
    <property type="entry name" value="AAA_lid_11_sf"/>
</dbReference>
<evidence type="ECO:0000256" key="11">
    <source>
        <dbReference type="ARBA" id="ARBA00023175"/>
    </source>
</evidence>
<dbReference type="PANTHER" id="PTHR22878">
    <property type="entry name" value="DYNEIN HEAVY CHAIN 6, AXONEMAL-LIKE-RELATED"/>
    <property type="match status" value="1"/>
</dbReference>
<sequence length="563" mass="64209">MPLVTVLHLDTFFAFTLYLGANLAKQEGHLKIADAELAKAQEALDEKQAELDKVQAKFDAAMKEKMISEWNLQGLPGDDFSIQNGIIVSKATRYPLLVDPQTQGKSWIKKKEQDNELQVTTLNDKYFRTHLEDSLSLGRSLVIEDIGEELDPVLDNILEKNFMKSGTSFKVKVGDKEVDVMSSFRLYITTKLPNPAFTPEINAKTSIIDFTVTMKGLENQLLRRVILTEKQELEAEQIKLMEEVTFNKRKMKELEDNLLYKLSATRGSLVDDESLIGVLQTTKQTAAEVAEKLSVAAETEVKINTAQEEYRPAATRGSILYFLITEMSIVNNMYQTSLAQFLKLFDQSMTKSKKSPLPQKRISNIIEYLTFETYSYSVRGLYENHKFLFILLLTLKIDLERGHVRNREFHALIRGGAALDLQACPPKPFRWILDMMWLNLVELSKLPQFAEILNQVWFNEKMFDSTFCFHTGYKIPVCKTLEQYFEYIQSLPAMDSPKVFGLHPNADITYQSNTAADVLDTITNIQPKESGAGSGETREAIIYRLAEDMLEKLPPDYIRHEAS</sequence>
<evidence type="ECO:0000256" key="8">
    <source>
        <dbReference type="ARBA" id="ARBA00023017"/>
    </source>
</evidence>
<evidence type="ECO:0000313" key="18">
    <source>
        <dbReference type="EMBL" id="GAB0187258.1"/>
    </source>
</evidence>
<comment type="caution">
    <text evidence="18">The sequence shown here is derived from an EMBL/GenBank/DDBJ whole genome shotgun (WGS) entry which is preliminary data.</text>
</comment>
<evidence type="ECO:0000256" key="13">
    <source>
        <dbReference type="ARBA" id="ARBA00023273"/>
    </source>
</evidence>
<feature type="chain" id="PRO_5044855943" evidence="15">
    <location>
        <begin position="25"/>
        <end position="563"/>
    </location>
</feature>
<dbReference type="GO" id="GO:0005874">
    <property type="term" value="C:microtubule"/>
    <property type="evidence" value="ECO:0007669"/>
    <property type="project" value="UniProtKB-KW"/>
</dbReference>
<dbReference type="FunFam" id="3.40.50.300:FF:000049">
    <property type="entry name" value="Dynein, axonemal, heavy chain 5"/>
    <property type="match status" value="1"/>
</dbReference>
<dbReference type="GO" id="GO:0005930">
    <property type="term" value="C:axoneme"/>
    <property type="evidence" value="ECO:0007669"/>
    <property type="project" value="UniProtKB-SubCell"/>
</dbReference>
<keyword evidence="6" id="KW-0547">Nucleotide-binding</keyword>
<keyword evidence="8" id="KW-0243">Dynein</keyword>
<reference evidence="18 19" key="1">
    <citation type="submission" date="2024-06" db="EMBL/GenBank/DDBJ databases">
        <title>The draft genome of Grus japonensis, version 3.</title>
        <authorList>
            <person name="Nabeshima K."/>
            <person name="Suzuki S."/>
            <person name="Onuma M."/>
        </authorList>
    </citation>
    <scope>NUCLEOTIDE SEQUENCE [LARGE SCALE GENOMIC DNA]</scope>
    <source>
        <strain evidence="18 19">451A</strain>
    </source>
</reference>
<dbReference type="Pfam" id="PF12781">
    <property type="entry name" value="AAA_9"/>
    <property type="match status" value="1"/>
</dbReference>
<dbReference type="GO" id="GO:0005524">
    <property type="term" value="F:ATP binding"/>
    <property type="evidence" value="ECO:0007669"/>
    <property type="project" value="UniProtKB-KW"/>
</dbReference>
<dbReference type="Gene3D" id="1.10.8.1220">
    <property type="match status" value="1"/>
</dbReference>
<evidence type="ECO:0000256" key="1">
    <source>
        <dbReference type="ARBA" id="ARBA00004430"/>
    </source>
</evidence>
<keyword evidence="15" id="KW-0732">Signal</keyword>
<evidence type="ECO:0000256" key="14">
    <source>
        <dbReference type="SAM" id="Coils"/>
    </source>
</evidence>
<evidence type="ECO:0000256" key="12">
    <source>
        <dbReference type="ARBA" id="ARBA00023212"/>
    </source>
</evidence>
<feature type="coiled-coil region" evidence="14">
    <location>
        <begin position="23"/>
        <end position="64"/>
    </location>
</feature>
<dbReference type="InterPro" id="IPR035706">
    <property type="entry name" value="AAA_9"/>
</dbReference>
<accession>A0ABC9WP91</accession>
<dbReference type="InterPro" id="IPR027417">
    <property type="entry name" value="P-loop_NTPase"/>
</dbReference>
<keyword evidence="10" id="KW-0969">Cilium</keyword>
<keyword evidence="9 14" id="KW-0175">Coiled coil</keyword>
<dbReference type="InterPro" id="IPR026983">
    <property type="entry name" value="DHC"/>
</dbReference>
<keyword evidence="11" id="KW-0505">Motor protein</keyword>
<keyword evidence="7" id="KW-0067">ATP-binding</keyword>
<comment type="similarity">
    <text evidence="2">Belongs to the dynein heavy chain family.</text>
</comment>
<organism evidence="18 19">
    <name type="scientific">Grus japonensis</name>
    <name type="common">Japanese crane</name>
    <name type="synonym">Red-crowned crane</name>
    <dbReference type="NCBI Taxonomy" id="30415"/>
    <lineage>
        <taxon>Eukaryota</taxon>
        <taxon>Metazoa</taxon>
        <taxon>Chordata</taxon>
        <taxon>Craniata</taxon>
        <taxon>Vertebrata</taxon>
        <taxon>Euteleostomi</taxon>
        <taxon>Archelosauria</taxon>
        <taxon>Archosauria</taxon>
        <taxon>Dinosauria</taxon>
        <taxon>Saurischia</taxon>
        <taxon>Theropoda</taxon>
        <taxon>Coelurosauria</taxon>
        <taxon>Aves</taxon>
        <taxon>Neognathae</taxon>
        <taxon>Neoaves</taxon>
        <taxon>Gruiformes</taxon>
        <taxon>Gruidae</taxon>
        <taxon>Grus</taxon>
    </lineage>
</organism>
<dbReference type="PANTHER" id="PTHR22878:SF63">
    <property type="entry name" value="DYNEIN AXONEMAL HEAVY CHAIN 10"/>
    <property type="match status" value="1"/>
</dbReference>
<dbReference type="Pfam" id="PF18198">
    <property type="entry name" value="AAA_lid_11"/>
    <property type="match status" value="1"/>
</dbReference>
<evidence type="ECO:0000256" key="3">
    <source>
        <dbReference type="ARBA" id="ARBA00022490"/>
    </source>
</evidence>
<dbReference type="Gene3D" id="6.10.140.1060">
    <property type="match status" value="1"/>
</dbReference>
<feature type="signal peptide" evidence="15">
    <location>
        <begin position="1"/>
        <end position="24"/>
    </location>
</feature>
<comment type="subcellular location">
    <subcellularLocation>
        <location evidence="1">Cytoplasm</location>
        <location evidence="1">Cytoskeleton</location>
        <location evidence="1">Cilium axoneme</location>
    </subcellularLocation>
</comment>
<evidence type="ECO:0000256" key="15">
    <source>
        <dbReference type="SAM" id="SignalP"/>
    </source>
</evidence>
<evidence type="ECO:0000259" key="17">
    <source>
        <dbReference type="Pfam" id="PF18198"/>
    </source>
</evidence>
<keyword evidence="13" id="KW-0966">Cell projection</keyword>
<dbReference type="Gene3D" id="3.40.50.300">
    <property type="entry name" value="P-loop containing nucleotide triphosphate hydrolases"/>
    <property type="match status" value="1"/>
</dbReference>
<dbReference type="GO" id="GO:0031514">
    <property type="term" value="C:motile cilium"/>
    <property type="evidence" value="ECO:0007669"/>
    <property type="project" value="UniProtKB-ARBA"/>
</dbReference>
<keyword evidence="5" id="KW-0677">Repeat</keyword>
<evidence type="ECO:0000256" key="7">
    <source>
        <dbReference type="ARBA" id="ARBA00022840"/>
    </source>
</evidence>
<name>A0ABC9WP91_GRUJA</name>
<evidence type="ECO:0000259" key="16">
    <source>
        <dbReference type="Pfam" id="PF12781"/>
    </source>
</evidence>
<dbReference type="InterPro" id="IPR041658">
    <property type="entry name" value="AAA_lid_11"/>
</dbReference>
<proteinExistence type="inferred from homology"/>
<evidence type="ECO:0000256" key="2">
    <source>
        <dbReference type="ARBA" id="ARBA00008887"/>
    </source>
</evidence>
<evidence type="ECO:0000256" key="6">
    <source>
        <dbReference type="ARBA" id="ARBA00022741"/>
    </source>
</evidence>
<protein>
    <submittedName>
        <fullName evidence="18">Dynein axonemal heavy chain 8</fullName>
    </submittedName>
</protein>
<gene>
    <name evidence="18" type="ORF">GRJ2_001191100</name>
</gene>
<dbReference type="FunFam" id="1.10.8.1220:FF:000001">
    <property type="entry name" value="Dynein axonemal heavy chain 5"/>
    <property type="match status" value="1"/>
</dbReference>
<keyword evidence="3" id="KW-0963">Cytoplasm</keyword>
<dbReference type="EMBL" id="BAAFJT010000003">
    <property type="protein sequence ID" value="GAB0187258.1"/>
    <property type="molecule type" value="Genomic_DNA"/>
</dbReference>
<dbReference type="Gene3D" id="1.10.8.720">
    <property type="entry name" value="Region D6 of dynein motor"/>
    <property type="match status" value="1"/>
</dbReference>
<dbReference type="AlphaFoldDB" id="A0ABC9WP91"/>
<keyword evidence="12" id="KW-0206">Cytoskeleton</keyword>
<feature type="domain" description="Dynein heavy chain AAA lid" evidence="17">
    <location>
        <begin position="452"/>
        <end position="506"/>
    </location>
</feature>
<evidence type="ECO:0000313" key="19">
    <source>
        <dbReference type="Proteomes" id="UP001623348"/>
    </source>
</evidence>
<keyword evidence="4" id="KW-0493">Microtubule</keyword>
<evidence type="ECO:0000256" key="5">
    <source>
        <dbReference type="ARBA" id="ARBA00022737"/>
    </source>
</evidence>
<evidence type="ECO:0000256" key="10">
    <source>
        <dbReference type="ARBA" id="ARBA00023069"/>
    </source>
</evidence>
<feature type="domain" description="Dynein heavy chain ATP-binding dynein motor region" evidence="16">
    <location>
        <begin position="69"/>
        <end position="289"/>
    </location>
</feature>
<dbReference type="Proteomes" id="UP001623348">
    <property type="component" value="Unassembled WGS sequence"/>
</dbReference>
<evidence type="ECO:0000256" key="4">
    <source>
        <dbReference type="ARBA" id="ARBA00022701"/>
    </source>
</evidence>
<keyword evidence="19" id="KW-1185">Reference proteome</keyword>
<dbReference type="GO" id="GO:0030286">
    <property type="term" value="C:dynein complex"/>
    <property type="evidence" value="ECO:0007669"/>
    <property type="project" value="UniProtKB-KW"/>
</dbReference>